<dbReference type="Pfam" id="PF14703">
    <property type="entry name" value="PHM7_cyt"/>
    <property type="match status" value="1"/>
</dbReference>
<evidence type="ECO:0000256" key="9">
    <source>
        <dbReference type="ARBA" id="ARBA00023303"/>
    </source>
</evidence>
<keyword evidence="3" id="KW-0813">Transport</keyword>
<dbReference type="InterPro" id="IPR027815">
    <property type="entry name" value="CSC1/OSCA1-like_cyt"/>
</dbReference>
<feature type="domain" description="CSC1/OSCA1-like N-terminal transmembrane" evidence="12">
    <location>
        <begin position="120"/>
        <end position="177"/>
    </location>
</feature>
<dbReference type="Proteomes" id="UP000596660">
    <property type="component" value="Unplaced"/>
</dbReference>
<keyword evidence="4 10" id="KW-0812">Transmembrane</keyword>
<evidence type="ECO:0000256" key="4">
    <source>
        <dbReference type="ARBA" id="ARBA00022692"/>
    </source>
</evidence>
<name>A0A803N3L4_CHEQI</name>
<dbReference type="EnsemblPlants" id="AUR62039893-RA">
    <property type="protein sequence ID" value="AUR62039893-RA:cds"/>
    <property type="gene ID" value="AUR62039893"/>
</dbReference>
<protein>
    <recommendedName>
        <fullName evidence="16">CSC1-like protein</fullName>
    </recommendedName>
</protein>
<dbReference type="Gramene" id="AUR62039893-RA">
    <property type="protein sequence ID" value="AUR62039893-RA:cds"/>
    <property type="gene ID" value="AUR62039893"/>
</dbReference>
<dbReference type="InterPro" id="IPR045122">
    <property type="entry name" value="Csc1-like"/>
</dbReference>
<feature type="transmembrane region" description="Helical" evidence="10">
    <location>
        <begin position="433"/>
        <end position="457"/>
    </location>
</feature>
<evidence type="ECO:0000256" key="8">
    <source>
        <dbReference type="ARBA" id="ARBA00023136"/>
    </source>
</evidence>
<keyword evidence="9" id="KW-0407">Ion channel</keyword>
<evidence type="ECO:0000256" key="10">
    <source>
        <dbReference type="SAM" id="Phobius"/>
    </source>
</evidence>
<evidence type="ECO:0000256" key="7">
    <source>
        <dbReference type="ARBA" id="ARBA00023065"/>
    </source>
</evidence>
<reference evidence="14" key="2">
    <citation type="submission" date="2021-03" db="UniProtKB">
        <authorList>
            <consortium name="EnsemblPlants"/>
        </authorList>
    </citation>
    <scope>IDENTIFICATION</scope>
</reference>
<organism evidence="14 15">
    <name type="scientific">Chenopodium quinoa</name>
    <name type="common">Quinoa</name>
    <dbReference type="NCBI Taxonomy" id="63459"/>
    <lineage>
        <taxon>Eukaryota</taxon>
        <taxon>Viridiplantae</taxon>
        <taxon>Streptophyta</taxon>
        <taxon>Embryophyta</taxon>
        <taxon>Tracheophyta</taxon>
        <taxon>Spermatophyta</taxon>
        <taxon>Magnoliopsida</taxon>
        <taxon>eudicotyledons</taxon>
        <taxon>Gunneridae</taxon>
        <taxon>Pentapetalae</taxon>
        <taxon>Caryophyllales</taxon>
        <taxon>Chenopodiaceae</taxon>
        <taxon>Chenopodioideae</taxon>
        <taxon>Atripliceae</taxon>
        <taxon>Chenopodium</taxon>
    </lineage>
</organism>
<feature type="transmembrane region" description="Helical" evidence="10">
    <location>
        <begin position="128"/>
        <end position="145"/>
    </location>
</feature>
<proteinExistence type="inferred from homology"/>
<comment type="similarity">
    <text evidence="2">Belongs to the CSC1 (TC 1.A.17) family.</text>
</comment>
<dbReference type="PANTHER" id="PTHR13018:SF96">
    <property type="entry name" value="OS05G0393800 PROTEIN"/>
    <property type="match status" value="1"/>
</dbReference>
<dbReference type="InterPro" id="IPR032880">
    <property type="entry name" value="CSC1/OSCA1-like_N"/>
</dbReference>
<evidence type="ECO:0000259" key="13">
    <source>
        <dbReference type="Pfam" id="PF14703"/>
    </source>
</evidence>
<dbReference type="GO" id="GO:0005886">
    <property type="term" value="C:plasma membrane"/>
    <property type="evidence" value="ECO:0007669"/>
    <property type="project" value="TreeGrafter"/>
</dbReference>
<keyword evidence="7" id="KW-0406">Ion transport</keyword>
<reference evidence="14" key="1">
    <citation type="journal article" date="2017" name="Nature">
        <title>The genome of Chenopodium quinoa.</title>
        <authorList>
            <person name="Jarvis D.E."/>
            <person name="Ho Y.S."/>
            <person name="Lightfoot D.J."/>
            <person name="Schmoeckel S.M."/>
            <person name="Li B."/>
            <person name="Borm T.J.A."/>
            <person name="Ohyanagi H."/>
            <person name="Mineta K."/>
            <person name="Michell C.T."/>
            <person name="Saber N."/>
            <person name="Kharbatia N.M."/>
            <person name="Rupper R.R."/>
            <person name="Sharp A.R."/>
            <person name="Dally N."/>
            <person name="Boughton B.A."/>
            <person name="Woo Y.H."/>
            <person name="Gao G."/>
            <person name="Schijlen E.G.W.M."/>
            <person name="Guo X."/>
            <person name="Momin A.A."/>
            <person name="Negrao S."/>
            <person name="Al-Babili S."/>
            <person name="Gehring C."/>
            <person name="Roessner U."/>
            <person name="Jung C."/>
            <person name="Murphy K."/>
            <person name="Arold S.T."/>
            <person name="Gojobori T."/>
            <person name="van der Linden C.G."/>
            <person name="van Loo E.N."/>
            <person name="Jellen E.N."/>
            <person name="Maughan P.J."/>
            <person name="Tester M."/>
        </authorList>
    </citation>
    <scope>NUCLEOTIDE SEQUENCE [LARGE SCALE GENOMIC DNA]</scope>
    <source>
        <strain evidence="14">cv. PI 614886</strain>
    </source>
</reference>
<feature type="domain" description="CSC1/OSCA1-like N-terminal transmembrane" evidence="12">
    <location>
        <begin position="8"/>
        <end position="104"/>
    </location>
</feature>
<feature type="transmembrane region" description="Helical" evidence="10">
    <location>
        <begin position="6"/>
        <end position="28"/>
    </location>
</feature>
<evidence type="ECO:0000313" key="14">
    <source>
        <dbReference type="EnsemblPlants" id="AUR62039893-RA:cds"/>
    </source>
</evidence>
<feature type="domain" description="CSC1/OSCA1-like cytosolic" evidence="13">
    <location>
        <begin position="260"/>
        <end position="420"/>
    </location>
</feature>
<dbReference type="PANTHER" id="PTHR13018">
    <property type="entry name" value="PROBABLE MEMBRANE PROTEIN DUF221-RELATED"/>
    <property type="match status" value="1"/>
</dbReference>
<sequence length="519" mass="58764">MADLQDIGISAAVNLLTALIFLIAFAIFRLQPINDRVYFPKWYLKGTRASPPHSKGVNKVVNLDFRMYLRFLNWMPEALRMPEPELIEHAGLDSVAYIRIYLLGQVLLGFPHPLLALLHSYLHIGLKIFIPIAVVAFAVLIPVNWTGKMLEGAHDLTFSNIDKLSISNIPWGSNRTMLGLRPYTLQILGYVTKSLEIQQLALSIAMIIFTDDIAAASPEYGRRIGSIPGACNRLYFVSDLAQPPGPIWFSTAAQAGSHCVVLLRNVPPDPDESVSEHVEHFFYVNHPDHYLLHQVVYNANKLAKLVDKKKSLENYLTYYQNKYERKPSKKPTIKTGFCGLWGTREDAIDYYAKEIEKLSEQEAAERARVLSDPEAILPAAFVSFKNRWGAAVCAQTQQTRNPTVWLTEWAPEPSDVYWDNLAIPYVELKIRRLLMAIALFFLIFFYMVPITFVQSLANINGIEKVFPFLKHLVEKEVVTSFIQGYIPGIILKIFLLLIPMIIMFMNSTRTAQNVSASAS</sequence>
<dbReference type="Pfam" id="PF13967">
    <property type="entry name" value="RSN1_TM"/>
    <property type="match status" value="2"/>
</dbReference>
<evidence type="ECO:0000256" key="2">
    <source>
        <dbReference type="ARBA" id="ARBA00007779"/>
    </source>
</evidence>
<evidence type="ECO:0000256" key="5">
    <source>
        <dbReference type="ARBA" id="ARBA00022837"/>
    </source>
</evidence>
<evidence type="ECO:0000259" key="12">
    <source>
        <dbReference type="Pfam" id="PF13967"/>
    </source>
</evidence>
<keyword evidence="5" id="KW-0106">Calcium</keyword>
<keyword evidence="6 10" id="KW-1133">Transmembrane helix</keyword>
<evidence type="ECO:0000256" key="3">
    <source>
        <dbReference type="ARBA" id="ARBA00022448"/>
    </source>
</evidence>
<dbReference type="AlphaFoldDB" id="A0A803N3L4"/>
<evidence type="ECO:0000256" key="1">
    <source>
        <dbReference type="ARBA" id="ARBA00004141"/>
    </source>
</evidence>
<comment type="subcellular location">
    <subcellularLocation>
        <location evidence="1">Membrane</location>
        <topology evidence="1">Multi-pass membrane protein</topology>
    </subcellularLocation>
</comment>
<evidence type="ECO:0000259" key="11">
    <source>
        <dbReference type="Pfam" id="PF02714"/>
    </source>
</evidence>
<dbReference type="InterPro" id="IPR003864">
    <property type="entry name" value="CSC1/OSCA1-like_7TM"/>
</dbReference>
<dbReference type="Pfam" id="PF02714">
    <property type="entry name" value="RSN1_7TM"/>
    <property type="match status" value="1"/>
</dbReference>
<evidence type="ECO:0008006" key="16">
    <source>
        <dbReference type="Google" id="ProtNLM"/>
    </source>
</evidence>
<accession>A0A803N3L4</accession>
<dbReference type="GO" id="GO:0005227">
    <property type="term" value="F:calcium-activated cation channel activity"/>
    <property type="evidence" value="ECO:0007669"/>
    <property type="project" value="InterPro"/>
</dbReference>
<evidence type="ECO:0000256" key="6">
    <source>
        <dbReference type="ARBA" id="ARBA00022989"/>
    </source>
</evidence>
<feature type="domain" description="CSC1/OSCA1-like 7TM region" evidence="11">
    <location>
        <begin position="431"/>
        <end position="510"/>
    </location>
</feature>
<keyword evidence="15" id="KW-1185">Reference proteome</keyword>
<feature type="transmembrane region" description="Helical" evidence="10">
    <location>
        <begin position="477"/>
        <end position="502"/>
    </location>
</feature>
<evidence type="ECO:0000313" key="15">
    <source>
        <dbReference type="Proteomes" id="UP000596660"/>
    </source>
</evidence>
<keyword evidence="8 10" id="KW-0472">Membrane</keyword>